<keyword evidence="4" id="KW-1185">Reference proteome</keyword>
<sequence>MDVALIFLGVLRSCSIAVTARPSAAAAVLSRPSVNKQQTPGSVSTSISPSPSSPESMCLSLHCIKALALLTILRYRIPATFNQI</sequence>
<evidence type="ECO:0000313" key="4">
    <source>
        <dbReference type="Proteomes" id="UP000308199"/>
    </source>
</evidence>
<comment type="caution">
    <text evidence="3">The sequence shown here is derived from an EMBL/GenBank/DDBJ whole genome shotgun (WGS) entry which is preliminary data.</text>
</comment>
<keyword evidence="2" id="KW-0732">Signal</keyword>
<evidence type="ECO:0000313" key="3">
    <source>
        <dbReference type="EMBL" id="THH03348.1"/>
    </source>
</evidence>
<evidence type="ECO:0008006" key="5">
    <source>
        <dbReference type="Google" id="ProtNLM"/>
    </source>
</evidence>
<feature type="region of interest" description="Disordered" evidence="1">
    <location>
        <begin position="31"/>
        <end position="54"/>
    </location>
</feature>
<evidence type="ECO:0000256" key="2">
    <source>
        <dbReference type="SAM" id="SignalP"/>
    </source>
</evidence>
<dbReference type="EMBL" id="SGPK01000465">
    <property type="protein sequence ID" value="THH03348.1"/>
    <property type="molecule type" value="Genomic_DNA"/>
</dbReference>
<gene>
    <name evidence="3" type="ORF">EW145_g6331</name>
</gene>
<organism evidence="3 4">
    <name type="scientific">Phellinidium pouzarii</name>
    <dbReference type="NCBI Taxonomy" id="167371"/>
    <lineage>
        <taxon>Eukaryota</taxon>
        <taxon>Fungi</taxon>
        <taxon>Dikarya</taxon>
        <taxon>Basidiomycota</taxon>
        <taxon>Agaricomycotina</taxon>
        <taxon>Agaricomycetes</taxon>
        <taxon>Hymenochaetales</taxon>
        <taxon>Hymenochaetaceae</taxon>
        <taxon>Phellinidium</taxon>
    </lineage>
</organism>
<feature type="signal peptide" evidence="2">
    <location>
        <begin position="1"/>
        <end position="20"/>
    </location>
</feature>
<accession>A0A4S4KYR3</accession>
<reference evidence="3 4" key="1">
    <citation type="submission" date="2019-02" db="EMBL/GenBank/DDBJ databases">
        <title>Genome sequencing of the rare red list fungi Phellinidium pouzarii.</title>
        <authorList>
            <person name="Buettner E."/>
            <person name="Kellner H."/>
        </authorList>
    </citation>
    <scope>NUCLEOTIDE SEQUENCE [LARGE SCALE GENOMIC DNA]</scope>
    <source>
        <strain evidence="3 4">DSM 108285</strain>
    </source>
</reference>
<feature type="chain" id="PRO_5020704346" description="Secreted protein" evidence="2">
    <location>
        <begin position="21"/>
        <end position="84"/>
    </location>
</feature>
<protein>
    <recommendedName>
        <fullName evidence="5">Secreted protein</fullName>
    </recommendedName>
</protein>
<proteinExistence type="predicted"/>
<dbReference type="AlphaFoldDB" id="A0A4S4KYR3"/>
<dbReference type="Proteomes" id="UP000308199">
    <property type="component" value="Unassembled WGS sequence"/>
</dbReference>
<name>A0A4S4KYR3_9AGAM</name>
<evidence type="ECO:0000256" key="1">
    <source>
        <dbReference type="SAM" id="MobiDB-lite"/>
    </source>
</evidence>